<dbReference type="GO" id="GO:0005737">
    <property type="term" value="C:cytoplasm"/>
    <property type="evidence" value="ECO:0007669"/>
    <property type="project" value="UniProtKB-SubCell"/>
</dbReference>
<sequence>MSLSVAYIASNELARISSLLPSNKHRSSAVHSLIASLGLLREPGMRVVRPEKASYKDMAVYHAREYLDSVLDPTTGVGDDGGNRAEFGLEDDCPIFSGLHDYVPLVAGASLTAARALITGEADIAISWDGGRHHAQKSHASGFCYVADCVLALMALKRAPPIPIPATGPSAPLTRKPRIMYIDLDLHFSDGVSQAFHVASRAGESQILTMSIHHAAPGFFPISPLSQLPPSPPNTSGPFDPYTLSLPLHAGASSTTLARAWGIVEEVKRAYAPDYVVLQCGADGLAGDTCAMWNLDLEGMGECVRAVRGWVEGKEGTTEDGEARVRGVLLLGGGGYNTPNVARAWASFTAIALGSPLPLDTPIPDHAGFPLYAPSFTLDVPAGTMQDRNSDTYLSEVGRRFEGVVRELEARRRGVSAGAGM</sequence>
<evidence type="ECO:0000256" key="3">
    <source>
        <dbReference type="ARBA" id="ARBA00004286"/>
    </source>
</evidence>
<dbReference type="InterPro" id="IPR023696">
    <property type="entry name" value="Ureohydrolase_dom_sf"/>
</dbReference>
<dbReference type="GO" id="GO:0141221">
    <property type="term" value="F:histone deacetylase activity, hydrolytic mechanism"/>
    <property type="evidence" value="ECO:0007669"/>
    <property type="project" value="UniProtKB-EC"/>
</dbReference>
<comment type="subcellular location">
    <subcellularLocation>
        <location evidence="3">Chromosome</location>
    </subcellularLocation>
    <subcellularLocation>
        <location evidence="4">Cytoplasm</location>
    </subcellularLocation>
    <subcellularLocation>
        <location evidence="2">Nucleus</location>
    </subcellularLocation>
</comment>
<name>A0A369J973_HYPMA</name>
<dbReference type="EMBL" id="LUEZ02000090">
    <property type="protein sequence ID" value="RDB18669.1"/>
    <property type="molecule type" value="Genomic_DNA"/>
</dbReference>
<keyword evidence="10" id="KW-0479">Metal-binding</keyword>
<dbReference type="Gene3D" id="3.40.800.20">
    <property type="entry name" value="Histone deacetylase domain"/>
    <property type="match status" value="1"/>
</dbReference>
<keyword evidence="9" id="KW-0678">Repressor</keyword>
<dbReference type="PRINTS" id="PR01270">
    <property type="entry name" value="HDASUPER"/>
</dbReference>
<dbReference type="GO" id="GO:0005634">
    <property type="term" value="C:nucleus"/>
    <property type="evidence" value="ECO:0007669"/>
    <property type="project" value="UniProtKB-SubCell"/>
</dbReference>
<evidence type="ECO:0000256" key="10">
    <source>
        <dbReference type="ARBA" id="ARBA00022723"/>
    </source>
</evidence>
<dbReference type="GO" id="GO:0046872">
    <property type="term" value="F:metal ion binding"/>
    <property type="evidence" value="ECO:0007669"/>
    <property type="project" value="UniProtKB-KW"/>
</dbReference>
<evidence type="ECO:0000256" key="12">
    <source>
        <dbReference type="ARBA" id="ARBA00022853"/>
    </source>
</evidence>
<evidence type="ECO:0000256" key="13">
    <source>
        <dbReference type="ARBA" id="ARBA00023015"/>
    </source>
</evidence>
<keyword evidence="11" id="KW-0378">Hydrolase</keyword>
<keyword evidence="8" id="KW-0963">Cytoplasm</keyword>
<evidence type="ECO:0000256" key="11">
    <source>
        <dbReference type="ARBA" id="ARBA00022801"/>
    </source>
</evidence>
<dbReference type="InterPro" id="IPR023801">
    <property type="entry name" value="His_deacetylse_dom"/>
</dbReference>
<protein>
    <recommendedName>
        <fullName evidence="16">Histone deacetylase 8</fullName>
        <ecNumber evidence="6">3.5.1.98</ecNumber>
    </recommendedName>
    <alternativeName>
        <fullName evidence="17">Protein deacetylase HDAC8</fullName>
    </alternativeName>
    <alternativeName>
        <fullName evidence="18">Protein decrotonylase HDAC8</fullName>
    </alternativeName>
</protein>
<dbReference type="PRINTS" id="PR01271">
    <property type="entry name" value="HISDACETLASE"/>
</dbReference>
<evidence type="ECO:0000256" key="18">
    <source>
        <dbReference type="ARBA" id="ARBA00042783"/>
    </source>
</evidence>
<comment type="caution">
    <text evidence="20">The sequence shown here is derived from an EMBL/GenBank/DDBJ whole genome shotgun (WGS) entry which is preliminary data.</text>
</comment>
<evidence type="ECO:0000256" key="7">
    <source>
        <dbReference type="ARBA" id="ARBA00022454"/>
    </source>
</evidence>
<evidence type="ECO:0000259" key="19">
    <source>
        <dbReference type="Pfam" id="PF00850"/>
    </source>
</evidence>
<keyword evidence="15" id="KW-0539">Nucleus</keyword>
<evidence type="ECO:0000256" key="9">
    <source>
        <dbReference type="ARBA" id="ARBA00022491"/>
    </source>
</evidence>
<evidence type="ECO:0000256" key="5">
    <source>
        <dbReference type="ARBA" id="ARBA00006457"/>
    </source>
</evidence>
<dbReference type="EC" id="3.5.1.98" evidence="6"/>
<evidence type="ECO:0000256" key="16">
    <source>
        <dbReference type="ARBA" id="ARBA00040347"/>
    </source>
</evidence>
<dbReference type="Pfam" id="PF00850">
    <property type="entry name" value="Hist_deacetyl"/>
    <property type="match status" value="1"/>
</dbReference>
<dbReference type="Proteomes" id="UP000076154">
    <property type="component" value="Unassembled WGS sequence"/>
</dbReference>
<evidence type="ECO:0000256" key="14">
    <source>
        <dbReference type="ARBA" id="ARBA00023163"/>
    </source>
</evidence>
<keyword evidence="12" id="KW-0156">Chromatin regulator</keyword>
<keyword evidence="14" id="KW-0804">Transcription</keyword>
<evidence type="ECO:0000256" key="1">
    <source>
        <dbReference type="ARBA" id="ARBA00001968"/>
    </source>
</evidence>
<dbReference type="InterPro" id="IPR000286">
    <property type="entry name" value="HDACs"/>
</dbReference>
<evidence type="ECO:0000256" key="8">
    <source>
        <dbReference type="ARBA" id="ARBA00022490"/>
    </source>
</evidence>
<dbReference type="InterPro" id="IPR037138">
    <property type="entry name" value="His_deacetylse_dom_sf"/>
</dbReference>
<evidence type="ECO:0000256" key="2">
    <source>
        <dbReference type="ARBA" id="ARBA00004123"/>
    </source>
</evidence>
<dbReference type="GO" id="GO:0005694">
    <property type="term" value="C:chromosome"/>
    <property type="evidence" value="ECO:0007669"/>
    <property type="project" value="UniProtKB-SubCell"/>
</dbReference>
<reference evidence="20" key="1">
    <citation type="submission" date="2018-04" db="EMBL/GenBank/DDBJ databases">
        <title>Whole genome sequencing of Hypsizygus marmoreus.</title>
        <authorList>
            <person name="Choi I.-G."/>
            <person name="Min B."/>
            <person name="Kim J.-G."/>
            <person name="Kim S."/>
            <person name="Oh Y.-L."/>
            <person name="Kong W.-S."/>
            <person name="Park H."/>
            <person name="Jeong J."/>
            <person name="Song E.-S."/>
        </authorList>
    </citation>
    <scope>NUCLEOTIDE SEQUENCE [LARGE SCALE GENOMIC DNA]</scope>
    <source>
        <strain evidence="20">51987-8</strain>
    </source>
</reference>
<dbReference type="InterPro" id="IPR003084">
    <property type="entry name" value="HDAC_I/II"/>
</dbReference>
<keyword evidence="21" id="KW-1185">Reference proteome</keyword>
<evidence type="ECO:0000256" key="4">
    <source>
        <dbReference type="ARBA" id="ARBA00004496"/>
    </source>
</evidence>
<keyword evidence="13" id="KW-0805">Transcription regulation</keyword>
<evidence type="ECO:0000256" key="17">
    <source>
        <dbReference type="ARBA" id="ARBA00041964"/>
    </source>
</evidence>
<dbReference type="OrthoDB" id="73273at2759"/>
<organism evidence="20 21">
    <name type="scientific">Hypsizygus marmoreus</name>
    <name type="common">White beech mushroom</name>
    <name type="synonym">Agaricus marmoreus</name>
    <dbReference type="NCBI Taxonomy" id="39966"/>
    <lineage>
        <taxon>Eukaryota</taxon>
        <taxon>Fungi</taxon>
        <taxon>Dikarya</taxon>
        <taxon>Basidiomycota</taxon>
        <taxon>Agaricomycotina</taxon>
        <taxon>Agaricomycetes</taxon>
        <taxon>Agaricomycetidae</taxon>
        <taxon>Agaricales</taxon>
        <taxon>Tricholomatineae</taxon>
        <taxon>Lyophyllaceae</taxon>
        <taxon>Hypsizygus</taxon>
    </lineage>
</organism>
<dbReference type="PANTHER" id="PTHR10625:SF14">
    <property type="entry name" value="HISTONE DEACETYLASE 8"/>
    <property type="match status" value="1"/>
</dbReference>
<dbReference type="SUPFAM" id="SSF52768">
    <property type="entry name" value="Arginase/deacetylase"/>
    <property type="match status" value="1"/>
</dbReference>
<evidence type="ECO:0000313" key="20">
    <source>
        <dbReference type="EMBL" id="RDB18669.1"/>
    </source>
</evidence>
<comment type="similarity">
    <text evidence="5">Belongs to the histone deacetylase family. HD type 1 subfamily.</text>
</comment>
<gene>
    <name evidence="20" type="primary">hdac8_1</name>
    <name evidence="20" type="ORF">Hypma_014773</name>
</gene>
<comment type="cofactor">
    <cofactor evidence="1">
        <name>a divalent metal cation</name>
        <dbReference type="ChEBI" id="CHEBI:60240"/>
    </cofactor>
</comment>
<dbReference type="STRING" id="39966.A0A369J973"/>
<dbReference type="GO" id="GO:0031507">
    <property type="term" value="P:heterochromatin formation"/>
    <property type="evidence" value="ECO:0007669"/>
    <property type="project" value="TreeGrafter"/>
</dbReference>
<dbReference type="PANTHER" id="PTHR10625">
    <property type="entry name" value="HISTONE DEACETYLASE HDAC1-RELATED"/>
    <property type="match status" value="1"/>
</dbReference>
<dbReference type="InParanoid" id="A0A369J973"/>
<dbReference type="AlphaFoldDB" id="A0A369J973"/>
<keyword evidence="7" id="KW-0158">Chromosome</keyword>
<feature type="domain" description="Histone deacetylase" evidence="19">
    <location>
        <begin position="21"/>
        <end position="350"/>
    </location>
</feature>
<evidence type="ECO:0000256" key="6">
    <source>
        <dbReference type="ARBA" id="ARBA00012111"/>
    </source>
</evidence>
<evidence type="ECO:0000313" key="21">
    <source>
        <dbReference type="Proteomes" id="UP000076154"/>
    </source>
</evidence>
<proteinExistence type="inferred from homology"/>
<evidence type="ECO:0000256" key="15">
    <source>
        <dbReference type="ARBA" id="ARBA00023242"/>
    </source>
</evidence>
<accession>A0A369J973</accession>